<dbReference type="Proteomes" id="UP001497516">
    <property type="component" value="Chromosome 10"/>
</dbReference>
<accession>A0AAV2CYY6</accession>
<protein>
    <submittedName>
        <fullName evidence="1">Uncharacterized protein</fullName>
    </submittedName>
</protein>
<keyword evidence="2" id="KW-1185">Reference proteome</keyword>
<evidence type="ECO:0000313" key="1">
    <source>
        <dbReference type="EMBL" id="CAL1361289.1"/>
    </source>
</evidence>
<gene>
    <name evidence="1" type="ORF">LTRI10_LOCUS8670</name>
</gene>
<dbReference type="AlphaFoldDB" id="A0AAV2CYY6"/>
<dbReference type="EMBL" id="OZ034814">
    <property type="protein sequence ID" value="CAL1361289.1"/>
    <property type="molecule type" value="Genomic_DNA"/>
</dbReference>
<organism evidence="1 2">
    <name type="scientific">Linum trigynum</name>
    <dbReference type="NCBI Taxonomy" id="586398"/>
    <lineage>
        <taxon>Eukaryota</taxon>
        <taxon>Viridiplantae</taxon>
        <taxon>Streptophyta</taxon>
        <taxon>Embryophyta</taxon>
        <taxon>Tracheophyta</taxon>
        <taxon>Spermatophyta</taxon>
        <taxon>Magnoliopsida</taxon>
        <taxon>eudicotyledons</taxon>
        <taxon>Gunneridae</taxon>
        <taxon>Pentapetalae</taxon>
        <taxon>rosids</taxon>
        <taxon>fabids</taxon>
        <taxon>Malpighiales</taxon>
        <taxon>Linaceae</taxon>
        <taxon>Linum</taxon>
    </lineage>
</organism>
<evidence type="ECO:0000313" key="2">
    <source>
        <dbReference type="Proteomes" id="UP001497516"/>
    </source>
</evidence>
<sequence length="101" mass="11087">METIGGVFSSSSKPSTDKVAELKMQVVGLSSPLGRLEICWLSKNKSVKKKWWMAMKTKEEDDALLANPRVSPLTHSMQLLAALSGRAIWVAGFRQSTDVGH</sequence>
<name>A0AAV2CYY6_9ROSI</name>
<proteinExistence type="predicted"/>
<reference evidence="1 2" key="1">
    <citation type="submission" date="2024-04" db="EMBL/GenBank/DDBJ databases">
        <authorList>
            <person name="Fracassetti M."/>
        </authorList>
    </citation>
    <scope>NUCLEOTIDE SEQUENCE [LARGE SCALE GENOMIC DNA]</scope>
</reference>